<evidence type="ECO:0000256" key="1">
    <source>
        <dbReference type="ARBA" id="ARBA00003863"/>
    </source>
</evidence>
<dbReference type="InterPro" id="IPR018126">
    <property type="entry name" value="SASP_alpha/beta-type_CS"/>
</dbReference>
<dbReference type="EMBL" id="FOHN01000003">
    <property type="protein sequence ID" value="SES80753.1"/>
    <property type="molecule type" value="Genomic_DNA"/>
</dbReference>
<evidence type="ECO:0000313" key="4">
    <source>
        <dbReference type="EMBL" id="SES80753.1"/>
    </source>
</evidence>
<dbReference type="AlphaFoldDB" id="A0A1H9ZGG1"/>
<evidence type="ECO:0000313" key="5">
    <source>
        <dbReference type="Proteomes" id="UP000199800"/>
    </source>
</evidence>
<dbReference type="GO" id="GO:0006265">
    <property type="term" value="P:DNA topological change"/>
    <property type="evidence" value="ECO:0007669"/>
    <property type="project" value="InterPro"/>
</dbReference>
<accession>A0A1H9ZGG1</accession>
<dbReference type="InterPro" id="IPR038300">
    <property type="entry name" value="SASP_sf_alpha/beta"/>
</dbReference>
<comment type="similarity">
    <text evidence="2">Belongs to the alpha/beta-type SASP family.</text>
</comment>
<gene>
    <name evidence="4" type="ORF">SAMN04487772_103199</name>
</gene>
<evidence type="ECO:0000256" key="2">
    <source>
        <dbReference type="ARBA" id="ARBA00005442"/>
    </source>
</evidence>
<reference evidence="4 5" key="1">
    <citation type="submission" date="2016-10" db="EMBL/GenBank/DDBJ databases">
        <authorList>
            <person name="de Groot N.N."/>
        </authorList>
    </citation>
    <scope>NUCLEOTIDE SEQUENCE [LARGE SCALE GENOMIC DNA]</scope>
    <source>
        <strain evidence="4 5">DSM 1801</strain>
    </source>
</reference>
<dbReference type="Pfam" id="PF00269">
    <property type="entry name" value="SASP"/>
    <property type="match status" value="1"/>
</dbReference>
<keyword evidence="3" id="KW-0238">DNA-binding</keyword>
<dbReference type="GO" id="GO:0003690">
    <property type="term" value="F:double-stranded DNA binding"/>
    <property type="evidence" value="ECO:0007669"/>
    <property type="project" value="InterPro"/>
</dbReference>
<organism evidence="4 5">
    <name type="scientific">[Clostridium] polysaccharolyticum</name>
    <dbReference type="NCBI Taxonomy" id="29364"/>
    <lineage>
        <taxon>Bacteria</taxon>
        <taxon>Bacillati</taxon>
        <taxon>Bacillota</taxon>
        <taxon>Clostridia</taxon>
        <taxon>Lachnospirales</taxon>
        <taxon>Lachnospiraceae</taxon>
    </lineage>
</organism>
<dbReference type="STRING" id="29364.SAMN04487772_103199"/>
<protein>
    <submittedName>
        <fullName evidence="4">Small, acid-soluble spore protein, alpha/beta type</fullName>
    </submittedName>
</protein>
<dbReference type="InterPro" id="IPR001448">
    <property type="entry name" value="SASP_alpha/beta-type"/>
</dbReference>
<proteinExistence type="inferred from homology"/>
<evidence type="ECO:0000256" key="3">
    <source>
        <dbReference type="ARBA" id="ARBA00023125"/>
    </source>
</evidence>
<comment type="function">
    <text evidence="1">SASP are bound to spore DNA. They are double-stranded DNA-binding proteins that cause DNA to change to an a-like conformation. They protect the DNA backbone from chemical and enzymatic cleavage and are thus involved in dormant spore's high resistance to UV light.</text>
</comment>
<keyword evidence="5" id="KW-1185">Reference proteome</keyword>
<dbReference type="Proteomes" id="UP000199800">
    <property type="component" value="Unassembled WGS sequence"/>
</dbReference>
<sequence length="69" mass="7813">MPKEKKEKPKILNMEDVKQLPKKDQLKYEIAEEIGVVDKVFKTGWRSLSAKESGRIGGILASRSKQKGN</sequence>
<dbReference type="PROSITE" id="PS00304">
    <property type="entry name" value="SASP_1"/>
    <property type="match status" value="1"/>
</dbReference>
<dbReference type="Gene3D" id="6.10.10.80">
    <property type="entry name" value="Small, acid-soluble spore protein, alpha/beta type-like"/>
    <property type="match status" value="1"/>
</dbReference>
<dbReference type="RefSeq" id="WP_330387199.1">
    <property type="nucleotide sequence ID" value="NZ_FOHN01000003.1"/>
</dbReference>
<name>A0A1H9ZGG1_9FIRM</name>